<name>D5XAD7_THEPJ</name>
<dbReference type="InterPro" id="IPR037528">
    <property type="entry name" value="ArgB"/>
</dbReference>
<evidence type="ECO:0000256" key="3">
    <source>
        <dbReference type="ARBA" id="ARBA00022605"/>
    </source>
</evidence>
<feature type="binding site" evidence="9">
    <location>
        <begin position="64"/>
        <end position="65"/>
    </location>
    <ligand>
        <name>substrate</name>
    </ligand>
</feature>
<dbReference type="EC" id="2.7.2.8" evidence="9"/>
<dbReference type="InterPro" id="IPR001048">
    <property type="entry name" value="Asp/Glu/Uridylate_kinase"/>
</dbReference>
<organism evidence="11 12">
    <name type="scientific">Thermincola potens (strain JR)</name>
    <dbReference type="NCBI Taxonomy" id="635013"/>
    <lineage>
        <taxon>Bacteria</taxon>
        <taxon>Bacillati</taxon>
        <taxon>Bacillota</taxon>
        <taxon>Clostridia</taxon>
        <taxon>Eubacteriales</taxon>
        <taxon>Thermincolaceae</taxon>
        <taxon>Thermincola</taxon>
    </lineage>
</organism>
<feature type="binding site" evidence="9">
    <location>
        <position position="190"/>
    </location>
    <ligand>
        <name>substrate</name>
    </ligand>
</feature>
<comment type="function">
    <text evidence="9">Catalyzes the ATP-dependent phosphorylation of N-acetyl-L-glutamate.</text>
</comment>
<evidence type="ECO:0000256" key="2">
    <source>
        <dbReference type="ARBA" id="ARBA00022571"/>
    </source>
</evidence>
<comment type="pathway">
    <text evidence="1 9">Amino-acid biosynthesis; L-arginine biosynthesis; N(2)-acetyl-L-ornithine from L-glutamate: step 2/4.</text>
</comment>
<dbReference type="OrthoDB" id="9803155at2"/>
<dbReference type="KEGG" id="tjr:TherJR_0350"/>
<dbReference type="AlphaFoldDB" id="D5XAD7"/>
<dbReference type="GO" id="GO:0005524">
    <property type="term" value="F:ATP binding"/>
    <property type="evidence" value="ECO:0007669"/>
    <property type="project" value="UniProtKB-UniRule"/>
</dbReference>
<feature type="site" description="Transition state stabilizer" evidence="9">
    <location>
        <position position="253"/>
    </location>
</feature>
<dbReference type="EMBL" id="CP002028">
    <property type="protein sequence ID" value="ADG81236.1"/>
    <property type="molecule type" value="Genomic_DNA"/>
</dbReference>
<dbReference type="SUPFAM" id="SSF53633">
    <property type="entry name" value="Carbamate kinase-like"/>
    <property type="match status" value="1"/>
</dbReference>
<proteinExistence type="inferred from homology"/>
<feature type="binding site" evidence="9">
    <location>
        <position position="86"/>
    </location>
    <ligand>
        <name>substrate</name>
    </ligand>
</feature>
<dbReference type="GO" id="GO:0003991">
    <property type="term" value="F:acetylglutamate kinase activity"/>
    <property type="evidence" value="ECO:0007669"/>
    <property type="project" value="UniProtKB-UniRule"/>
</dbReference>
<keyword evidence="9" id="KW-0963">Cytoplasm</keyword>
<evidence type="ECO:0000256" key="7">
    <source>
        <dbReference type="ARBA" id="ARBA00022840"/>
    </source>
</evidence>
<protein>
    <recommendedName>
        <fullName evidence="9">Acetylglutamate kinase</fullName>
        <ecNumber evidence="9">2.7.2.8</ecNumber>
    </recommendedName>
    <alternativeName>
        <fullName evidence="9">N-acetyl-L-glutamate 5-phosphotransferase</fullName>
    </alternativeName>
    <alternativeName>
        <fullName evidence="9">NAG kinase</fullName>
        <shortName evidence="9">NAGK</shortName>
    </alternativeName>
</protein>
<dbReference type="GO" id="GO:0005737">
    <property type="term" value="C:cytoplasm"/>
    <property type="evidence" value="ECO:0007669"/>
    <property type="project" value="UniProtKB-SubCell"/>
</dbReference>
<evidence type="ECO:0000259" key="10">
    <source>
        <dbReference type="Pfam" id="PF00696"/>
    </source>
</evidence>
<dbReference type="PIRSF" id="PIRSF000728">
    <property type="entry name" value="NAGK"/>
    <property type="match status" value="1"/>
</dbReference>
<keyword evidence="4 9" id="KW-0808">Transferase</keyword>
<dbReference type="NCBIfam" id="TIGR00761">
    <property type="entry name" value="argB"/>
    <property type="match status" value="1"/>
</dbReference>
<dbReference type="PANTHER" id="PTHR23342">
    <property type="entry name" value="N-ACETYLGLUTAMATE SYNTHASE"/>
    <property type="match status" value="1"/>
</dbReference>
<evidence type="ECO:0000256" key="9">
    <source>
        <dbReference type="HAMAP-Rule" id="MF_00082"/>
    </source>
</evidence>
<keyword evidence="6 9" id="KW-0418">Kinase</keyword>
<dbReference type="HAMAP" id="MF_00082">
    <property type="entry name" value="ArgB"/>
    <property type="match status" value="1"/>
</dbReference>
<comment type="subcellular location">
    <subcellularLocation>
        <location evidence="9">Cytoplasm</location>
    </subcellularLocation>
</comment>
<dbReference type="InterPro" id="IPR004662">
    <property type="entry name" value="AcgluKinase_fam"/>
</dbReference>
<dbReference type="Pfam" id="PF00696">
    <property type="entry name" value="AA_kinase"/>
    <property type="match status" value="1"/>
</dbReference>
<dbReference type="UniPathway" id="UPA00068">
    <property type="reaction ID" value="UER00107"/>
</dbReference>
<gene>
    <name evidence="9" type="primary">argB</name>
    <name evidence="11" type="ordered locus">TherJR_0350</name>
</gene>
<evidence type="ECO:0000256" key="4">
    <source>
        <dbReference type="ARBA" id="ARBA00022679"/>
    </source>
</evidence>
<dbReference type="PANTHER" id="PTHR23342:SF0">
    <property type="entry name" value="N-ACETYLGLUTAMATE SYNTHASE, MITOCHONDRIAL"/>
    <property type="match status" value="1"/>
</dbReference>
<feature type="site" description="Transition state stabilizer" evidence="9">
    <location>
        <position position="29"/>
    </location>
</feature>
<keyword evidence="12" id="KW-1185">Reference proteome</keyword>
<evidence type="ECO:0000256" key="1">
    <source>
        <dbReference type="ARBA" id="ARBA00004828"/>
    </source>
</evidence>
<keyword evidence="5 9" id="KW-0547">Nucleotide-binding</keyword>
<dbReference type="RefSeq" id="WP_013119259.1">
    <property type="nucleotide sequence ID" value="NC_014152.1"/>
</dbReference>
<dbReference type="STRING" id="635013.TherJR_0350"/>
<evidence type="ECO:0000256" key="8">
    <source>
        <dbReference type="ARBA" id="ARBA00048141"/>
    </source>
</evidence>
<dbReference type="Gene3D" id="3.40.1160.10">
    <property type="entry name" value="Acetylglutamate kinase-like"/>
    <property type="match status" value="1"/>
</dbReference>
<dbReference type="eggNOG" id="COG0548">
    <property type="taxonomic scope" value="Bacteria"/>
</dbReference>
<evidence type="ECO:0000256" key="6">
    <source>
        <dbReference type="ARBA" id="ARBA00022777"/>
    </source>
</evidence>
<dbReference type="GO" id="GO:0042450">
    <property type="term" value="P:L-arginine biosynthetic process via ornithine"/>
    <property type="evidence" value="ECO:0007669"/>
    <property type="project" value="UniProtKB-UniRule"/>
</dbReference>
<dbReference type="FunFam" id="3.40.1160.10:FF:000004">
    <property type="entry name" value="Acetylglutamate kinase"/>
    <property type="match status" value="1"/>
</dbReference>
<dbReference type="Proteomes" id="UP000002377">
    <property type="component" value="Chromosome"/>
</dbReference>
<sequence>MNNAVEKANVLIEALPYIRKFYGKTVVIKYGGHAMINDELKQAVIKDVILMKLIGINPVIVHGGGPEITDMLKRLNIPSQFVGGCRVTDPATMEIVEMVLVGKINKEIVALINRHGGKAVGLSGKDANLIQAVRKMGKSIDNEGKELLQDIGFVGDVEKINPEIIQTVINEGYIPVVAPVGVGAEGESYNINADYVAGEIAIALKADKLILLTDVEGIFEDYNNKDTLISELKLDQVNEKITSGVISGGMIPKVECCVRAVEGGVTTTHILDGRIPHSILLEIFTDRGIGTMVVR</sequence>
<feature type="domain" description="Aspartate/glutamate/uridylate kinase" evidence="10">
    <location>
        <begin position="24"/>
        <end position="272"/>
    </location>
</feature>
<evidence type="ECO:0000313" key="11">
    <source>
        <dbReference type="EMBL" id="ADG81236.1"/>
    </source>
</evidence>
<evidence type="ECO:0000313" key="12">
    <source>
        <dbReference type="Proteomes" id="UP000002377"/>
    </source>
</evidence>
<keyword evidence="3 9" id="KW-0028">Amino-acid biosynthesis</keyword>
<evidence type="ECO:0000256" key="5">
    <source>
        <dbReference type="ARBA" id="ARBA00022741"/>
    </source>
</evidence>
<comment type="similarity">
    <text evidence="9">Belongs to the acetylglutamate kinase family. ArgB subfamily.</text>
</comment>
<dbReference type="CDD" id="cd04250">
    <property type="entry name" value="AAK_NAGK-C"/>
    <property type="match status" value="1"/>
</dbReference>
<dbReference type="HOGENOM" id="CLU_053680_0_0_9"/>
<keyword evidence="7 9" id="KW-0067">ATP-binding</keyword>
<keyword evidence="2 9" id="KW-0055">Arginine biosynthesis</keyword>
<dbReference type="InterPro" id="IPR041727">
    <property type="entry name" value="NAGK-C"/>
</dbReference>
<accession>D5XAD7</accession>
<reference evidence="11 12" key="1">
    <citation type="submission" date="2010-05" db="EMBL/GenBank/DDBJ databases">
        <title>Complete sequence of Thermincola sp. JR.</title>
        <authorList>
            <consortium name="US DOE Joint Genome Institute"/>
            <person name="Lucas S."/>
            <person name="Copeland A."/>
            <person name="Lapidus A."/>
            <person name="Cheng J.-F."/>
            <person name="Bruce D."/>
            <person name="Goodwin L."/>
            <person name="Pitluck S."/>
            <person name="Chertkov O."/>
            <person name="Detter J.C."/>
            <person name="Han C."/>
            <person name="Tapia R."/>
            <person name="Land M."/>
            <person name="Hauser L."/>
            <person name="Kyrpides N."/>
            <person name="Mikhailova N."/>
            <person name="Hazen T.C."/>
            <person name="Woyke T."/>
        </authorList>
    </citation>
    <scope>NUCLEOTIDE SEQUENCE [LARGE SCALE GENOMIC DNA]</scope>
    <source>
        <strain evidence="11 12">JR</strain>
    </source>
</reference>
<dbReference type="InterPro" id="IPR036393">
    <property type="entry name" value="AceGlu_kinase-like_sf"/>
</dbReference>
<comment type="catalytic activity">
    <reaction evidence="8 9">
        <text>N-acetyl-L-glutamate + ATP = N-acetyl-L-glutamyl 5-phosphate + ADP</text>
        <dbReference type="Rhea" id="RHEA:14629"/>
        <dbReference type="ChEBI" id="CHEBI:30616"/>
        <dbReference type="ChEBI" id="CHEBI:44337"/>
        <dbReference type="ChEBI" id="CHEBI:57936"/>
        <dbReference type="ChEBI" id="CHEBI:456216"/>
        <dbReference type="EC" id="2.7.2.8"/>
    </reaction>
</comment>